<name>A0A4Y1QVA8_PRUDU</name>
<evidence type="ECO:0000313" key="1">
    <source>
        <dbReference type="EMBL" id="BBG95771.1"/>
    </source>
</evidence>
<reference evidence="1" key="1">
    <citation type="journal article" date="2019" name="Science">
        <title>Mutation of a bHLH transcription factor allowed almond domestication.</title>
        <authorList>
            <person name="Sanchez-Perez R."/>
            <person name="Pavan S."/>
            <person name="Mazzeo R."/>
            <person name="Moldovan C."/>
            <person name="Aiese Cigliano R."/>
            <person name="Del Cueto J."/>
            <person name="Ricciardi F."/>
            <person name="Lotti C."/>
            <person name="Ricciardi L."/>
            <person name="Dicenta F."/>
            <person name="Lopez-Marques R.L."/>
            <person name="Lindberg Moller B."/>
        </authorList>
    </citation>
    <scope>NUCLEOTIDE SEQUENCE</scope>
</reference>
<gene>
    <name evidence="1" type="ORF">Prudu_004411</name>
</gene>
<sequence length="84" mass="9061">MDMVKQSRKQELLPIRTMSIVASTGCGVHQEVSSIAGISAFPINPRASRSSLQWSLFGTLVVAISKWIGHSPSQKASQVDDHAV</sequence>
<proteinExistence type="predicted"/>
<accession>A0A4Y1QVA8</accession>
<dbReference type="AlphaFoldDB" id="A0A4Y1QVA8"/>
<organism evidence="1">
    <name type="scientific">Prunus dulcis</name>
    <name type="common">Almond</name>
    <name type="synonym">Amygdalus dulcis</name>
    <dbReference type="NCBI Taxonomy" id="3755"/>
    <lineage>
        <taxon>Eukaryota</taxon>
        <taxon>Viridiplantae</taxon>
        <taxon>Streptophyta</taxon>
        <taxon>Embryophyta</taxon>
        <taxon>Tracheophyta</taxon>
        <taxon>Spermatophyta</taxon>
        <taxon>Magnoliopsida</taxon>
        <taxon>eudicotyledons</taxon>
        <taxon>Gunneridae</taxon>
        <taxon>Pentapetalae</taxon>
        <taxon>rosids</taxon>
        <taxon>fabids</taxon>
        <taxon>Rosales</taxon>
        <taxon>Rosaceae</taxon>
        <taxon>Amygdaloideae</taxon>
        <taxon>Amygdaleae</taxon>
        <taxon>Prunus</taxon>
    </lineage>
</organism>
<dbReference type="EMBL" id="AP019297">
    <property type="protein sequence ID" value="BBG95771.1"/>
    <property type="molecule type" value="Genomic_DNA"/>
</dbReference>
<protein>
    <submittedName>
        <fullName evidence="1">Phosphate-responsive 1 family protein</fullName>
    </submittedName>
</protein>